<dbReference type="AlphaFoldDB" id="A0A3S0XQ01"/>
<proteinExistence type="predicted"/>
<dbReference type="Proteomes" id="UP000268857">
    <property type="component" value="Unassembled WGS sequence"/>
</dbReference>
<name>A0A3S0XQ01_CHLFR</name>
<dbReference type="OrthoDB" id="5521818at2"/>
<keyword evidence="2" id="KW-1185">Reference proteome</keyword>
<dbReference type="EMBL" id="RSCJ01000026">
    <property type="protein sequence ID" value="RUR75050.1"/>
    <property type="molecule type" value="Genomic_DNA"/>
</dbReference>
<dbReference type="RefSeq" id="WP_016873594.1">
    <property type="nucleotide sequence ID" value="NZ_AJLN01000047.1"/>
</dbReference>
<dbReference type="STRING" id="211165.GCA_000317285_01036"/>
<reference evidence="1 2" key="1">
    <citation type="journal article" date="2019" name="Genome Biol. Evol.">
        <title>Day and night: Metabolic profiles and evolutionary relationships of six axenic non-marine cyanobacteria.</title>
        <authorList>
            <person name="Will S.E."/>
            <person name="Henke P."/>
            <person name="Boedeker C."/>
            <person name="Huang S."/>
            <person name="Brinkmann H."/>
            <person name="Rohde M."/>
            <person name="Jarek M."/>
            <person name="Friedl T."/>
            <person name="Seufert S."/>
            <person name="Schumacher M."/>
            <person name="Overmann J."/>
            <person name="Neumann-Schaal M."/>
            <person name="Petersen J."/>
        </authorList>
    </citation>
    <scope>NUCLEOTIDE SEQUENCE [LARGE SCALE GENOMIC DNA]</scope>
    <source>
        <strain evidence="1 2">PCC 6912</strain>
    </source>
</reference>
<protein>
    <submittedName>
        <fullName evidence="1">Uncharacterized protein</fullName>
    </submittedName>
</protein>
<evidence type="ECO:0000313" key="1">
    <source>
        <dbReference type="EMBL" id="RUR75050.1"/>
    </source>
</evidence>
<organism evidence="1 2">
    <name type="scientific">Chlorogloeopsis fritschii PCC 6912</name>
    <dbReference type="NCBI Taxonomy" id="211165"/>
    <lineage>
        <taxon>Bacteria</taxon>
        <taxon>Bacillati</taxon>
        <taxon>Cyanobacteriota</taxon>
        <taxon>Cyanophyceae</taxon>
        <taxon>Nostocales</taxon>
        <taxon>Chlorogloeopsidaceae</taxon>
        <taxon>Chlorogloeopsis</taxon>
    </lineage>
</organism>
<accession>A0A3S0XQ01</accession>
<evidence type="ECO:0000313" key="2">
    <source>
        <dbReference type="Proteomes" id="UP000268857"/>
    </source>
</evidence>
<comment type="caution">
    <text evidence="1">The sequence shown here is derived from an EMBL/GenBank/DDBJ whole genome shotgun (WGS) entry which is preliminary data.</text>
</comment>
<sequence>MKTIFIFLILVFVALAVIFYWNQLRGKSLSYLSDPKNRQLQKELLTLLRGDTAAAKRLLKQQRQLHPGKSDNWYLEKVIYDLKRDRRS</sequence>
<gene>
    <name evidence="1" type="ORF">PCC6912_48930</name>
</gene>